<dbReference type="CDD" id="cd01653">
    <property type="entry name" value="GATase1"/>
    <property type="match status" value="1"/>
</dbReference>
<dbReference type="AlphaFoldDB" id="W8UAM8"/>
<dbReference type="RefSeq" id="WP_025436718.1">
    <property type="nucleotide sequence ID" value="NZ_CP007453.1"/>
</dbReference>
<dbReference type="PIRSF" id="PIRSF016907">
    <property type="entry name" value="Kin_ATP-NAD"/>
    <property type="match status" value="1"/>
</dbReference>
<dbReference type="Pfam" id="PF20143">
    <property type="entry name" value="NAD_kinase_C"/>
    <property type="match status" value="1"/>
</dbReference>
<keyword evidence="1" id="KW-0418">Kinase</keyword>
<dbReference type="OrthoDB" id="5511344at2"/>
<keyword evidence="1" id="KW-0614">Plasmid</keyword>
<name>W8UAM8_PEPAC</name>
<dbReference type="GO" id="GO:0006741">
    <property type="term" value="P:NADP+ biosynthetic process"/>
    <property type="evidence" value="ECO:0007669"/>
    <property type="project" value="InterPro"/>
</dbReference>
<dbReference type="InterPro" id="IPR011386">
    <property type="entry name" value="Put_ATP-NAD_kin"/>
</dbReference>
<keyword evidence="1" id="KW-0808">Transferase</keyword>
<dbReference type="InterPro" id="IPR017438">
    <property type="entry name" value="ATP-NAD_kinase_N"/>
</dbReference>
<proteinExistence type="predicted"/>
<dbReference type="PANTHER" id="PTHR40697:SF2">
    <property type="entry name" value="ATP-NAD KINASE-RELATED"/>
    <property type="match status" value="1"/>
</dbReference>
<dbReference type="InterPro" id="IPR039065">
    <property type="entry name" value="AcoX-like"/>
</dbReference>
<evidence type="ECO:0000313" key="2">
    <source>
        <dbReference type="Proteomes" id="UP000019591"/>
    </source>
</evidence>
<dbReference type="PANTHER" id="PTHR40697">
    <property type="entry name" value="ACETOIN CATABOLISM PROTEIN X"/>
    <property type="match status" value="1"/>
</dbReference>
<dbReference type="GO" id="GO:0051287">
    <property type="term" value="F:NAD binding"/>
    <property type="evidence" value="ECO:0007669"/>
    <property type="project" value="UniProtKB-ARBA"/>
</dbReference>
<dbReference type="KEGG" id="eac:EAL2_808p03520"/>
<dbReference type="InterPro" id="IPR002504">
    <property type="entry name" value="NADK"/>
</dbReference>
<dbReference type="SUPFAM" id="SSF111331">
    <property type="entry name" value="NAD kinase/diacylglycerol kinase-like"/>
    <property type="match status" value="1"/>
</dbReference>
<reference evidence="1 2" key="1">
    <citation type="journal article" date="2014" name="Genome Announc.">
        <title>Complete Genome Sequence of Amino Acid-Utilizing Eubacterium acidaminophilum al-2 (DSM 3953).</title>
        <authorList>
            <person name="Poehlein A."/>
            <person name="Andreesen J.R."/>
            <person name="Daniel R."/>
        </authorList>
    </citation>
    <scope>NUCLEOTIDE SEQUENCE [LARGE SCALE GENOMIC DNA]</scope>
    <source>
        <strain evidence="1 2">DSM 3953</strain>
        <plasmid evidence="2">Plasmid EAL2_808p</plasmid>
    </source>
</reference>
<evidence type="ECO:0000313" key="1">
    <source>
        <dbReference type="EMBL" id="AHM57856.1"/>
    </source>
</evidence>
<dbReference type="EMBL" id="CP007453">
    <property type="protein sequence ID" value="AHM57856.1"/>
    <property type="molecule type" value="Genomic_DNA"/>
</dbReference>
<gene>
    <name evidence="1" type="ORF">EAL2_808p03520</name>
</gene>
<dbReference type="Proteomes" id="UP000019591">
    <property type="component" value="Plasmid EAL2_808p"/>
</dbReference>
<accession>W8UAM8</accession>
<dbReference type="eggNOG" id="COG3199">
    <property type="taxonomic scope" value="Bacteria"/>
</dbReference>
<dbReference type="HOGENOM" id="CLU_064691_0_0_9"/>
<dbReference type="Pfam" id="PF01513">
    <property type="entry name" value="NAD_kinase"/>
    <property type="match status" value="1"/>
</dbReference>
<sequence>MPIVGLIVNPIAGMGGNVGLKGTDGEMYKMALALGAKQVTSERIREVLSLVTRKDIHFMVAAGSMGEDYIREFSFDYDVIGQAVAETTSADTKNAAREMVSRGIDLLIFVGGDGTARDILDAVGVEKPVIGIPSGVKMFSSVFALSAHAAAEMINSFGDRFIEKDVLDIDEEAFRNNRLVSKLYGFVRVPDISRLLQGGKAASNVEVKAEDRKKEVAEYIVESMENDELYILGPGTTLKAVTDRLGVEKTLLGVDAVFSGRLVGKDINEEGILELIKKYGEAKIIVTPIGGNGFIFGRGSKQISPQVLDLVKRDNIIIVSTPDKVVGLECLRVDTGDYRIDKELTGKMNVVIGYNEEIVMEVRCD</sequence>
<organism evidence="1 2">
    <name type="scientific">Peptoclostridium acidaminophilum DSM 3953</name>
    <dbReference type="NCBI Taxonomy" id="1286171"/>
    <lineage>
        <taxon>Bacteria</taxon>
        <taxon>Bacillati</taxon>
        <taxon>Bacillota</taxon>
        <taxon>Clostridia</taxon>
        <taxon>Peptostreptococcales</taxon>
        <taxon>Peptoclostridiaceae</taxon>
        <taxon>Peptoclostridium</taxon>
    </lineage>
</organism>
<protein>
    <submittedName>
        <fullName evidence="1">ATP-NAD/AcoX kinase</fullName>
    </submittedName>
</protein>
<dbReference type="GO" id="GO:0003951">
    <property type="term" value="F:NAD+ kinase activity"/>
    <property type="evidence" value="ECO:0007669"/>
    <property type="project" value="InterPro"/>
</dbReference>
<dbReference type="PATRIC" id="fig|1286171.3.peg.2527"/>
<dbReference type="Gene3D" id="3.40.50.10330">
    <property type="entry name" value="Probable inorganic polyphosphate/atp-NAD kinase, domain 1"/>
    <property type="match status" value="1"/>
</dbReference>
<dbReference type="InterPro" id="IPR016064">
    <property type="entry name" value="NAD/diacylglycerol_kinase_sf"/>
</dbReference>
<keyword evidence="2" id="KW-1185">Reference proteome</keyword>
<dbReference type="GO" id="GO:0005524">
    <property type="term" value="F:ATP binding"/>
    <property type="evidence" value="ECO:0007669"/>
    <property type="project" value="UniProtKB-ARBA"/>
</dbReference>
<geneLocation type="plasmid" evidence="1 2">
    <name>EAL2_808p</name>
</geneLocation>